<name>A0A212IVZ8_9BACT</name>
<gene>
    <name evidence="1" type="ORF">KL86DYS1_10323</name>
</gene>
<protein>
    <submittedName>
        <fullName evidence="1">Uncharacterized protein</fullName>
    </submittedName>
</protein>
<reference evidence="1" key="1">
    <citation type="submission" date="2016-04" db="EMBL/GenBank/DDBJ databases">
        <authorList>
            <person name="Evans L.H."/>
            <person name="Alamgir A."/>
            <person name="Owens N."/>
            <person name="Weber N.D."/>
            <person name="Virtaneva K."/>
            <person name="Barbian K."/>
            <person name="Babar A."/>
            <person name="Rosenke K."/>
        </authorList>
    </citation>
    <scope>NUCLEOTIDE SEQUENCE</scope>
    <source>
        <strain evidence="1">86-1</strain>
    </source>
</reference>
<accession>A0A212IVZ8</accession>
<organism evidence="1">
    <name type="scientific">uncultured Dysgonomonas sp</name>
    <dbReference type="NCBI Taxonomy" id="206096"/>
    <lineage>
        <taxon>Bacteria</taxon>
        <taxon>Pseudomonadati</taxon>
        <taxon>Bacteroidota</taxon>
        <taxon>Bacteroidia</taxon>
        <taxon>Bacteroidales</taxon>
        <taxon>Dysgonomonadaceae</taxon>
        <taxon>Dysgonomonas</taxon>
        <taxon>environmental samples</taxon>
    </lineage>
</organism>
<dbReference type="EMBL" id="FLUM01000001">
    <property type="protein sequence ID" value="SBV91367.1"/>
    <property type="molecule type" value="Genomic_DNA"/>
</dbReference>
<evidence type="ECO:0000313" key="1">
    <source>
        <dbReference type="EMBL" id="SBV91367.1"/>
    </source>
</evidence>
<proteinExistence type="predicted"/>
<dbReference type="AlphaFoldDB" id="A0A212IVZ8"/>
<sequence length="38" mass="4216">MINGVVGENLIYNIFFPNNALKDTHLLTLNGSLTKVIK</sequence>